<evidence type="ECO:0008006" key="3">
    <source>
        <dbReference type="Google" id="ProtNLM"/>
    </source>
</evidence>
<dbReference type="RefSeq" id="WP_170108765.1">
    <property type="nucleotide sequence ID" value="NZ_PVTE01000025.1"/>
</dbReference>
<name>A0A2T0S8S7_9BACT</name>
<evidence type="ECO:0000313" key="2">
    <source>
        <dbReference type="Proteomes" id="UP000238375"/>
    </source>
</evidence>
<proteinExistence type="predicted"/>
<dbReference type="EMBL" id="PVTE01000025">
    <property type="protein sequence ID" value="PRY29828.1"/>
    <property type="molecule type" value="Genomic_DNA"/>
</dbReference>
<protein>
    <recommendedName>
        <fullName evidence="3">HNH endonuclease</fullName>
    </recommendedName>
</protein>
<accession>A0A2T0S8S7</accession>
<keyword evidence="2" id="KW-1185">Reference proteome</keyword>
<organism evidence="1 2">
    <name type="scientific">Spirosoma oryzae</name>
    <dbReference type="NCBI Taxonomy" id="1469603"/>
    <lineage>
        <taxon>Bacteria</taxon>
        <taxon>Pseudomonadati</taxon>
        <taxon>Bacteroidota</taxon>
        <taxon>Cytophagia</taxon>
        <taxon>Cytophagales</taxon>
        <taxon>Cytophagaceae</taxon>
        <taxon>Spirosoma</taxon>
    </lineage>
</organism>
<dbReference type="CDD" id="cd00085">
    <property type="entry name" value="HNHc"/>
    <property type="match status" value="1"/>
</dbReference>
<comment type="caution">
    <text evidence="1">The sequence shown here is derived from an EMBL/GenBank/DDBJ whole genome shotgun (WGS) entry which is preliminary data.</text>
</comment>
<gene>
    <name evidence="1" type="ORF">CLV58_12590</name>
</gene>
<dbReference type="Gene3D" id="1.10.30.50">
    <property type="match status" value="1"/>
</dbReference>
<sequence length="145" mass="16948">MTKKQRKQVFDKYGGKCAYCGCELTKGWHVDELLPIRRNHRWDSVSNKWVQDGCLHPERLNIANQMPACASCNISKHSDSLESFRRLVAGFIDSLNNYSTQYKIAKRYGLVTEQPKEVVFYFETIDGKWPEHLTDPYHPENLRPK</sequence>
<dbReference type="AlphaFoldDB" id="A0A2T0S8S7"/>
<dbReference type="InterPro" id="IPR003615">
    <property type="entry name" value="HNH_nuc"/>
</dbReference>
<dbReference type="Proteomes" id="UP000238375">
    <property type="component" value="Unassembled WGS sequence"/>
</dbReference>
<evidence type="ECO:0000313" key="1">
    <source>
        <dbReference type="EMBL" id="PRY29828.1"/>
    </source>
</evidence>
<reference evidence="1 2" key="1">
    <citation type="submission" date="2018-03" db="EMBL/GenBank/DDBJ databases">
        <title>Genomic Encyclopedia of Archaeal and Bacterial Type Strains, Phase II (KMG-II): from individual species to whole genera.</title>
        <authorList>
            <person name="Goeker M."/>
        </authorList>
    </citation>
    <scope>NUCLEOTIDE SEQUENCE [LARGE SCALE GENOMIC DNA]</scope>
    <source>
        <strain evidence="1 2">DSM 28354</strain>
    </source>
</reference>